<evidence type="ECO:0000259" key="2">
    <source>
        <dbReference type="SMART" id="SM00429"/>
    </source>
</evidence>
<dbReference type="GO" id="GO:0048468">
    <property type="term" value="P:cell development"/>
    <property type="evidence" value="ECO:0007669"/>
    <property type="project" value="UniProtKB-ARBA"/>
</dbReference>
<dbReference type="InterPro" id="IPR014756">
    <property type="entry name" value="Ig_E-set"/>
</dbReference>
<name>A0A2S2P8M2_SCHGA</name>
<dbReference type="GO" id="GO:0017154">
    <property type="term" value="F:semaphorin receptor activity"/>
    <property type="evidence" value="ECO:0007669"/>
    <property type="project" value="InterPro"/>
</dbReference>
<evidence type="ECO:0000256" key="1">
    <source>
        <dbReference type="SAM" id="Phobius"/>
    </source>
</evidence>
<protein>
    <submittedName>
        <fullName evidence="3">Plexin-A2</fullName>
    </submittedName>
</protein>
<dbReference type="SMART" id="SM00429">
    <property type="entry name" value="IPT"/>
    <property type="match status" value="1"/>
</dbReference>
<feature type="domain" description="IPT/TIG" evidence="2">
    <location>
        <begin position="375"/>
        <end position="465"/>
    </location>
</feature>
<dbReference type="InterPro" id="IPR002909">
    <property type="entry name" value="IPT_dom"/>
</dbReference>
<gene>
    <name evidence="3" type="primary">PLXNA2</name>
    <name evidence="3" type="ORF">g.112227</name>
</gene>
<keyword evidence="1" id="KW-0472">Membrane</keyword>
<dbReference type="GO" id="GO:0005886">
    <property type="term" value="C:plasma membrane"/>
    <property type="evidence" value="ECO:0007669"/>
    <property type="project" value="TreeGrafter"/>
</dbReference>
<dbReference type="InterPro" id="IPR013783">
    <property type="entry name" value="Ig-like_fold"/>
</dbReference>
<evidence type="ECO:0000313" key="3">
    <source>
        <dbReference type="EMBL" id="MBY25801.1"/>
    </source>
</evidence>
<dbReference type="EMBL" id="GGMR01013182">
    <property type="protein sequence ID" value="MBY25801.1"/>
    <property type="molecule type" value="Transcribed_RNA"/>
</dbReference>
<dbReference type="PANTHER" id="PTHR22625:SF70">
    <property type="entry name" value="PLEXIN A, ISOFORM A"/>
    <property type="match status" value="1"/>
</dbReference>
<keyword evidence="1" id="KW-1133">Transmembrane helix</keyword>
<sequence length="739" mass="83795">MITCGFYITAKQYNYWNHSSIKQLLFAILLLTSSVVINADNVNLTESEPSQEINCTIYRSCKQCADASSCSWAIDKQICLYSNQSHSENYRVVTKESCPEYAVTLKTKDKHYWIQVTVSNMAVKSVNTFFNDNAVISCEIENTIYKASINNGTISCKWVKEKIISLEKRSSMDINPLFIYYFSIVVDNNVRLQFNDPRDHYISYHSWTCPDVNCSIVFWESDSRKYYCKWCLKKDGCQLTAGSWYSCDVRHALNNEKLRNNDTALSTIEVKSPELAIETFKPDVLLKNRNMSVVVSIYVKNHKILADGRSTTAVTVAGQSCYNPTAVDDQTINCTVSKYNEMTLADDGPVQVEYTWTTTSRKVRLTSSQKFKFVVPSVTGVNSTCVPATGGTRIELTGQYLNATTDVQVFFKKWGSKTTCEIFELSRDRMGCVTVANSKVRKPGPLLITFDNMTGIYTKEDFSYVSDPTVLDGQVFAGIASGDVPLIVRGSFNCTKNQQVYVDYNRKRHFGRCALRNINDSAMMHCWPPKFDSPAQMTSLPLGFRIELADKVVFVQQQTPYLLHPDPIYVDFEVHDDDTIRVNGVFPDPLQRRQLDGNYLIEVALLGEPSDDDDIFCNVTDVTENHAECRSPSGTSFVDVLEIVIVLAGKQAVRTVVYRKHKQYYYVMIRLLRPQYVVGGISILLICVFALIFCIKNLMNRSKRHVDRRYISELRNITAGIDGSTDYLLNSNTLNCVKT</sequence>
<proteinExistence type="predicted"/>
<dbReference type="PANTHER" id="PTHR22625">
    <property type="entry name" value="PLEXIN"/>
    <property type="match status" value="1"/>
</dbReference>
<organism evidence="3">
    <name type="scientific">Schizaphis graminum</name>
    <name type="common">Green bug aphid</name>
    <dbReference type="NCBI Taxonomy" id="13262"/>
    <lineage>
        <taxon>Eukaryota</taxon>
        <taxon>Metazoa</taxon>
        <taxon>Ecdysozoa</taxon>
        <taxon>Arthropoda</taxon>
        <taxon>Hexapoda</taxon>
        <taxon>Insecta</taxon>
        <taxon>Pterygota</taxon>
        <taxon>Neoptera</taxon>
        <taxon>Paraneoptera</taxon>
        <taxon>Hemiptera</taxon>
        <taxon>Sternorrhyncha</taxon>
        <taxon>Aphidomorpha</taxon>
        <taxon>Aphidoidea</taxon>
        <taxon>Aphididae</taxon>
        <taxon>Aphidini</taxon>
        <taxon>Schizaphis</taxon>
    </lineage>
</organism>
<keyword evidence="1" id="KW-0812">Transmembrane</keyword>
<dbReference type="GO" id="GO:0002116">
    <property type="term" value="C:semaphorin receptor complex"/>
    <property type="evidence" value="ECO:0007669"/>
    <property type="project" value="TreeGrafter"/>
</dbReference>
<dbReference type="Pfam" id="PF01833">
    <property type="entry name" value="TIG"/>
    <property type="match status" value="1"/>
</dbReference>
<accession>A0A2S2P8M2</accession>
<dbReference type="InterPro" id="IPR031148">
    <property type="entry name" value="Plexin"/>
</dbReference>
<feature type="transmembrane region" description="Helical" evidence="1">
    <location>
        <begin position="676"/>
        <end position="695"/>
    </location>
</feature>
<reference evidence="3" key="1">
    <citation type="submission" date="2018-04" db="EMBL/GenBank/DDBJ databases">
        <title>Transcriptome of Schizaphis graminum biotype I.</title>
        <authorList>
            <person name="Scully E.D."/>
            <person name="Geib S.M."/>
            <person name="Palmer N.A."/>
            <person name="Koch K."/>
            <person name="Bradshaw J."/>
            <person name="Heng-Moss T."/>
            <person name="Sarath G."/>
        </authorList>
    </citation>
    <scope>NUCLEOTIDE SEQUENCE</scope>
</reference>
<dbReference type="AlphaFoldDB" id="A0A2S2P8M2"/>
<dbReference type="SUPFAM" id="SSF81296">
    <property type="entry name" value="E set domains"/>
    <property type="match status" value="1"/>
</dbReference>
<dbReference type="GO" id="GO:0048731">
    <property type="term" value="P:system development"/>
    <property type="evidence" value="ECO:0007669"/>
    <property type="project" value="UniProtKB-ARBA"/>
</dbReference>
<dbReference type="GO" id="GO:0030334">
    <property type="term" value="P:regulation of cell migration"/>
    <property type="evidence" value="ECO:0007669"/>
    <property type="project" value="TreeGrafter"/>
</dbReference>
<dbReference type="Gene3D" id="2.60.40.10">
    <property type="entry name" value="Immunoglobulins"/>
    <property type="match status" value="2"/>
</dbReference>